<dbReference type="RefSeq" id="XP_013394931.1">
    <property type="nucleotide sequence ID" value="XM_013539477.1"/>
</dbReference>
<dbReference type="InterPro" id="IPR002919">
    <property type="entry name" value="TIL_dom"/>
</dbReference>
<evidence type="ECO:0000259" key="2">
    <source>
        <dbReference type="Pfam" id="PF01826"/>
    </source>
</evidence>
<proteinExistence type="predicted"/>
<dbReference type="KEGG" id="lak:106162259"/>
<evidence type="ECO:0000313" key="3">
    <source>
        <dbReference type="Proteomes" id="UP000085678"/>
    </source>
</evidence>
<protein>
    <submittedName>
        <fullName evidence="4">von Willebrand factor-like isoform X1</fullName>
    </submittedName>
</protein>
<evidence type="ECO:0000313" key="4">
    <source>
        <dbReference type="RefSeq" id="XP_013394931.1"/>
    </source>
</evidence>
<gene>
    <name evidence="4" type="primary">LOC106162259</name>
</gene>
<organism evidence="3 4">
    <name type="scientific">Lingula anatina</name>
    <name type="common">Brachiopod</name>
    <name type="synonym">Lingula unguis</name>
    <dbReference type="NCBI Taxonomy" id="7574"/>
    <lineage>
        <taxon>Eukaryota</taxon>
        <taxon>Metazoa</taxon>
        <taxon>Spiralia</taxon>
        <taxon>Lophotrochozoa</taxon>
        <taxon>Brachiopoda</taxon>
        <taxon>Linguliformea</taxon>
        <taxon>Lingulata</taxon>
        <taxon>Lingulida</taxon>
        <taxon>Linguloidea</taxon>
        <taxon>Lingulidae</taxon>
        <taxon>Lingula</taxon>
    </lineage>
</organism>
<dbReference type="CDD" id="cd19941">
    <property type="entry name" value="TIL"/>
    <property type="match status" value="1"/>
</dbReference>
<dbReference type="SUPFAM" id="SSF57567">
    <property type="entry name" value="Serine protease inhibitors"/>
    <property type="match status" value="1"/>
</dbReference>
<dbReference type="AlphaFoldDB" id="A0A1S3IAP8"/>
<dbReference type="Gene3D" id="2.10.25.10">
    <property type="entry name" value="Laminin"/>
    <property type="match status" value="1"/>
</dbReference>
<feature type="chain" id="PRO_5010193430" evidence="1">
    <location>
        <begin position="20"/>
        <end position="98"/>
    </location>
</feature>
<dbReference type="Proteomes" id="UP000085678">
    <property type="component" value="Unplaced"/>
</dbReference>
<dbReference type="InterPro" id="IPR036084">
    <property type="entry name" value="Ser_inhib-like_sf"/>
</dbReference>
<sequence>MKIVITLLVVLLVGTDCSGRREIVGPTNFPIRCQGDLEWRFCASTCPPVCGQEQPETCHKRCVIGCACPKDMVRVTATSTQCVASMADCPQEVEEEEE</sequence>
<accession>A0A1S3IAP8</accession>
<reference evidence="4" key="1">
    <citation type="submission" date="2025-08" db="UniProtKB">
        <authorList>
            <consortium name="RefSeq"/>
        </authorList>
    </citation>
    <scope>IDENTIFICATION</scope>
    <source>
        <tissue evidence="4">Gonads</tissue>
    </source>
</reference>
<evidence type="ECO:0000256" key="1">
    <source>
        <dbReference type="SAM" id="SignalP"/>
    </source>
</evidence>
<keyword evidence="3" id="KW-1185">Reference proteome</keyword>
<name>A0A1S3IAP8_LINAN</name>
<dbReference type="Pfam" id="PF01826">
    <property type="entry name" value="TIL"/>
    <property type="match status" value="1"/>
</dbReference>
<dbReference type="OrthoDB" id="5912264at2759"/>
<keyword evidence="1" id="KW-0732">Signal</keyword>
<feature type="signal peptide" evidence="1">
    <location>
        <begin position="1"/>
        <end position="19"/>
    </location>
</feature>
<dbReference type="GeneID" id="106162259"/>
<feature type="domain" description="TIL" evidence="2">
    <location>
        <begin position="33"/>
        <end position="85"/>
    </location>
</feature>
<dbReference type="InParanoid" id="A0A1S3IAP8"/>